<name>A0A2Z7A679_9LAMI</name>
<reference evidence="1 2" key="1">
    <citation type="journal article" date="2015" name="Proc. Natl. Acad. Sci. U.S.A.">
        <title>The resurrection genome of Boea hygrometrica: A blueprint for survival of dehydration.</title>
        <authorList>
            <person name="Xiao L."/>
            <person name="Yang G."/>
            <person name="Zhang L."/>
            <person name="Yang X."/>
            <person name="Zhao S."/>
            <person name="Ji Z."/>
            <person name="Zhou Q."/>
            <person name="Hu M."/>
            <person name="Wang Y."/>
            <person name="Chen M."/>
            <person name="Xu Y."/>
            <person name="Jin H."/>
            <person name="Xiao X."/>
            <person name="Hu G."/>
            <person name="Bao F."/>
            <person name="Hu Y."/>
            <person name="Wan P."/>
            <person name="Li L."/>
            <person name="Deng X."/>
            <person name="Kuang T."/>
            <person name="Xiang C."/>
            <person name="Zhu J.K."/>
            <person name="Oliver M.J."/>
            <person name="He Y."/>
        </authorList>
    </citation>
    <scope>NUCLEOTIDE SEQUENCE [LARGE SCALE GENOMIC DNA]</scope>
    <source>
        <strain evidence="2">cv. XS01</strain>
    </source>
</reference>
<dbReference type="Proteomes" id="UP000250235">
    <property type="component" value="Unassembled WGS sequence"/>
</dbReference>
<protein>
    <submittedName>
        <fullName evidence="1">Uncharacterized protein</fullName>
    </submittedName>
</protein>
<dbReference type="EMBL" id="KV020497">
    <property type="protein sequence ID" value="KZV14485.1"/>
    <property type="molecule type" value="Genomic_DNA"/>
</dbReference>
<organism evidence="1 2">
    <name type="scientific">Dorcoceras hygrometricum</name>
    <dbReference type="NCBI Taxonomy" id="472368"/>
    <lineage>
        <taxon>Eukaryota</taxon>
        <taxon>Viridiplantae</taxon>
        <taxon>Streptophyta</taxon>
        <taxon>Embryophyta</taxon>
        <taxon>Tracheophyta</taxon>
        <taxon>Spermatophyta</taxon>
        <taxon>Magnoliopsida</taxon>
        <taxon>eudicotyledons</taxon>
        <taxon>Gunneridae</taxon>
        <taxon>Pentapetalae</taxon>
        <taxon>asterids</taxon>
        <taxon>lamiids</taxon>
        <taxon>Lamiales</taxon>
        <taxon>Gesneriaceae</taxon>
        <taxon>Didymocarpoideae</taxon>
        <taxon>Trichosporeae</taxon>
        <taxon>Loxocarpinae</taxon>
        <taxon>Dorcoceras</taxon>
    </lineage>
</organism>
<evidence type="ECO:0000313" key="1">
    <source>
        <dbReference type="EMBL" id="KZV14485.1"/>
    </source>
</evidence>
<accession>A0A2Z7A679</accession>
<gene>
    <name evidence="1" type="ORF">F511_42952</name>
</gene>
<evidence type="ECO:0000313" key="2">
    <source>
        <dbReference type="Proteomes" id="UP000250235"/>
    </source>
</evidence>
<proteinExistence type="predicted"/>
<dbReference type="AlphaFoldDB" id="A0A2Z7A679"/>
<sequence>MLCLDMQSTVAFDWIHCSSRLDKSCDWMQSNSWFIETLDWMCCCLRLDVQLVLNICFQLIVQSLVSNACDWISQRLVDQMMSYQLIQTTSFAMHPRLVKYNAEALVWIARAKRCRINLCKRHRFAIDISKYYLLMNSSLRLIIFSTTSLLLASGCKLPADSCDCSLKPSAEYDDVTDDVINTNPSADSPARRRIISCAQLHLLILIANAKRCRSNLFTRHRFALANFKYQLLVEALC</sequence>
<keyword evidence="2" id="KW-1185">Reference proteome</keyword>